<proteinExistence type="predicted"/>
<dbReference type="Pfam" id="PF13576">
    <property type="entry name" value="Pentapeptide_3"/>
    <property type="match status" value="1"/>
</dbReference>
<evidence type="ECO:0000313" key="7">
    <source>
        <dbReference type="Proteomes" id="UP000663844"/>
    </source>
</evidence>
<keyword evidence="2" id="KW-1133">Transmembrane helix</keyword>
<keyword evidence="2" id="KW-0472">Membrane</keyword>
<dbReference type="EMBL" id="CAJOAZ010003203">
    <property type="protein sequence ID" value="CAF3992092.1"/>
    <property type="molecule type" value="Genomic_DNA"/>
</dbReference>
<dbReference type="InterPro" id="IPR001646">
    <property type="entry name" value="5peptide_repeat"/>
</dbReference>
<dbReference type="EMBL" id="CAJOAY010001473">
    <property type="protein sequence ID" value="CAF3847449.1"/>
    <property type="molecule type" value="Genomic_DNA"/>
</dbReference>
<evidence type="ECO:0008006" key="8">
    <source>
        <dbReference type="Google" id="ProtNLM"/>
    </source>
</evidence>
<dbReference type="Proteomes" id="UP000663844">
    <property type="component" value="Unassembled WGS sequence"/>
</dbReference>
<dbReference type="PANTHER" id="PTHR47485">
    <property type="entry name" value="THYLAKOID LUMENAL 17.4 KDA PROTEIN, CHLOROPLASTIC"/>
    <property type="match status" value="1"/>
</dbReference>
<dbReference type="EMBL" id="CAJNON010000069">
    <property type="protein sequence ID" value="CAF0911676.1"/>
    <property type="molecule type" value="Genomic_DNA"/>
</dbReference>
<dbReference type="Proteomes" id="UP000663891">
    <property type="component" value="Unassembled WGS sequence"/>
</dbReference>
<accession>A0A819NAZ2</accession>
<dbReference type="AlphaFoldDB" id="A0A819NAZ2"/>
<sequence>MARIRYFRKIIPFKLSKEFLQESTKTIAKKKQRWLTFVKLSLSASVTLMIAVFTIVSYIHQTEIAERNRIQDERLANATHDKDLEIANLTRIQDQIIANITRYHDLEIANLTQIKDWEIALANLVIANETKIQDRQIAEENRNEDRAQQQDLHYETVYATYIEDISTVLYKQPYNYSMFKDNEKKMLYIRRKTLLTLRSIDSERRSQLFVFLHENNLLPDQSSPNTTISLVGADLRHIVIKSPVTGQYQFNSLSLLSLNLMNATFIDCRFTGKTNFTGSIVSNATFSGCTFENIVTMYEAKLVNASFIDCVFKKETQMKDSDLNDAQFIRSSFDKLSLISVNITNGSFIGCTFTDKSEFNRSEMQNISFVDSIFKKDLKLPDHHFDQVSLNYCDFRNVSMENTKFENSSLIYANFSDANLENVYFIKNTFLTNSDFYHSKYSWVHFTETVLVGSRIDLTNVLLSNVILPNGTWSINYDQILKNGDAETNVSLRPENSITGDCSFKCADADEEMCLMERNITLDAFIVFLDDNASNYSISAYFGSDSECAENSTDVLISSSQTTFKKQLQNPYIKSNNGTIQWKSAKLEFKLVTEKKGFFNLRVTFHKNSTSCLIDNIEFRLKQVPNKKPS</sequence>
<dbReference type="PANTHER" id="PTHR47485:SF1">
    <property type="entry name" value="THYLAKOID LUMENAL 17.4 KDA PROTEIN, CHLOROPLASTIC"/>
    <property type="match status" value="1"/>
</dbReference>
<reference evidence="6" key="1">
    <citation type="submission" date="2021-02" db="EMBL/GenBank/DDBJ databases">
        <authorList>
            <person name="Nowell W R."/>
        </authorList>
    </citation>
    <scope>NUCLEOTIDE SEQUENCE</scope>
</reference>
<dbReference type="Gene3D" id="2.160.20.80">
    <property type="entry name" value="E3 ubiquitin-protein ligase SopA"/>
    <property type="match status" value="3"/>
</dbReference>
<dbReference type="Proteomes" id="UP000663845">
    <property type="component" value="Unassembled WGS sequence"/>
</dbReference>
<evidence type="ECO:0000256" key="2">
    <source>
        <dbReference type="SAM" id="Phobius"/>
    </source>
</evidence>
<evidence type="ECO:0000313" key="4">
    <source>
        <dbReference type="EMBL" id="CAF0911676.1"/>
    </source>
</evidence>
<feature type="transmembrane region" description="Helical" evidence="2">
    <location>
        <begin position="37"/>
        <end position="59"/>
    </location>
</feature>
<evidence type="ECO:0000313" key="6">
    <source>
        <dbReference type="EMBL" id="CAF3992092.1"/>
    </source>
</evidence>
<organism evidence="6 7">
    <name type="scientific">Adineta steineri</name>
    <dbReference type="NCBI Taxonomy" id="433720"/>
    <lineage>
        <taxon>Eukaryota</taxon>
        <taxon>Metazoa</taxon>
        <taxon>Spiralia</taxon>
        <taxon>Gnathifera</taxon>
        <taxon>Rotifera</taxon>
        <taxon>Eurotatoria</taxon>
        <taxon>Bdelloidea</taxon>
        <taxon>Adinetida</taxon>
        <taxon>Adinetidae</taxon>
        <taxon>Adineta</taxon>
    </lineage>
</organism>
<dbReference type="SUPFAM" id="SSF141571">
    <property type="entry name" value="Pentapeptide repeat-like"/>
    <property type="match status" value="2"/>
</dbReference>
<gene>
    <name evidence="3" type="ORF">JYZ213_LOCUS8867</name>
    <name evidence="5" type="ORF">OKA104_LOCUS21291</name>
    <name evidence="6" type="ORF">OXD698_LOCUS29007</name>
    <name evidence="4" type="ORF">VCS650_LOCUS9877</name>
</gene>
<dbReference type="OrthoDB" id="10021266at2759"/>
<keyword evidence="1" id="KW-0677">Repeat</keyword>
<evidence type="ECO:0000313" key="5">
    <source>
        <dbReference type="EMBL" id="CAF3847449.1"/>
    </source>
</evidence>
<name>A0A819NAZ2_9BILA</name>
<evidence type="ECO:0000256" key="1">
    <source>
        <dbReference type="ARBA" id="ARBA00022737"/>
    </source>
</evidence>
<keyword evidence="2" id="KW-0812">Transmembrane</keyword>
<evidence type="ECO:0000313" key="3">
    <source>
        <dbReference type="EMBL" id="CAF0869306.1"/>
    </source>
</evidence>
<dbReference type="Pfam" id="PF00805">
    <property type="entry name" value="Pentapeptide"/>
    <property type="match status" value="1"/>
</dbReference>
<comment type="caution">
    <text evidence="6">The sequence shown here is derived from an EMBL/GenBank/DDBJ whole genome shotgun (WGS) entry which is preliminary data.</text>
</comment>
<protein>
    <recommendedName>
        <fullName evidence="8">Pentapeptide repeat-containing protein</fullName>
    </recommendedName>
</protein>
<dbReference type="EMBL" id="CAJNOG010000061">
    <property type="protein sequence ID" value="CAF0869306.1"/>
    <property type="molecule type" value="Genomic_DNA"/>
</dbReference>
<dbReference type="Proteomes" id="UP000663881">
    <property type="component" value="Unassembled WGS sequence"/>
</dbReference>